<dbReference type="GO" id="GO:0043565">
    <property type="term" value="F:sequence-specific DNA binding"/>
    <property type="evidence" value="ECO:0007669"/>
    <property type="project" value="TreeGrafter"/>
</dbReference>
<dbReference type="PANTHER" id="PTHR13213:SF2">
    <property type="entry name" value="MYB-BINDING PROTEIN 1A"/>
    <property type="match status" value="1"/>
</dbReference>
<evidence type="ECO:0000256" key="3">
    <source>
        <dbReference type="SAM" id="MobiDB-lite"/>
    </source>
</evidence>
<dbReference type="GO" id="GO:0005730">
    <property type="term" value="C:nucleolus"/>
    <property type="evidence" value="ECO:0007669"/>
    <property type="project" value="InterPro"/>
</dbReference>
<dbReference type="InterPro" id="IPR007015">
    <property type="entry name" value="DNA_pol_V/MYBBP1A"/>
</dbReference>
<dbReference type="PANTHER" id="PTHR13213">
    <property type="entry name" value="MYB-BINDING PROTEIN 1A FAMILY MEMBER"/>
    <property type="match status" value="1"/>
</dbReference>
<comment type="subcellular location">
    <subcellularLocation>
        <location evidence="1">Nucleus</location>
    </subcellularLocation>
</comment>
<sequence length="976" mass="110783">MQARSKHPVGRIWLAGLEFDTPVLARSSPSLKSKSFFAKFLSSTVTTTVLFSSVFGDDEFLKYTLKRLIDGLGATREVARPGFSLALAQVLQVFEERSLLAVLQQIKEKYDLNRVKKKLFRNALFGNFFGVLALFQSRRLSKDSKALLECVQLLQGLSEHYAHLKDLPRKTLVDIVSETVFEKVLYSILEDELTAAFSTPGQLYLLLVGIQKFPKVLGPEKLKVLLGTTAVNNEDSVVFLIRIVEVLKMAAKSERKDKVLPAVGLDLMKVALREGTFELFWKEAVENGLLKENVGPCSYMCFRLLGSVLPLLSLSQLKMVLQGEAMRQYGFHVVTSKLPDRFKFAPEMDTYIDSFLEGCSNPENQLAVVVAFSTLTNQGYPVVPTFWKVVRHLLPTALLKYIDWLKNMFLNPDLDCCVDFATKRQNEKRTKNSHSFRFCFFHAFFETKKRFMKITETKSSPSVPLNEQSRAVSNFFFLCSLLQHLNTMKKHLHGLTASGDPWIHCVVQYANLLLSHQEQIEMVVPFNDEERQKTAFSSFLLDPAIHTQSPAECVNLLNDLQNCIKRAFSEKPKKKKADEEEPAWVEVIVEVLLSLLAQSSGLIRRVCKNVFGLVCQHMTKTALQLILDVSLLRVEEESGESSDEDSSEESDESDKEALETNSEGEDEPDENFRAMLRNVLQAKNALVGEGDDSDVDVDDETMMSLDEKLSSLFTEQKKRIQAKKDEKEKLRKEKILRRDFKIKVLDLVELFLMKQAGNPLVFSVIDPLLSVIEHSMSSDSNKQEQDYLRKTADIFTNSLCRSKQYCKNVSSIREELHSLLESLVKRSCKQNDSSVALYYFSGSLYLFRVLRGNVPADEMASEDAQTKKKNPEEHIDLGSVDLERVTAVYKEALNLFLTKRKSPLTGAMFLDLFERHPVGEMRCFPIFHITYYRLCSLNDHNQFCRVGKDLVGHLVQPPIQAGVPKPFLINGSLMSS</sequence>
<evidence type="ECO:0000256" key="2">
    <source>
        <dbReference type="ARBA" id="ARBA00023242"/>
    </source>
</evidence>
<keyword evidence="5" id="KW-1185">Reference proteome</keyword>
<organism evidence="4 5">
    <name type="scientific">Laticauda laticaudata</name>
    <name type="common">Blue-ringed sea krait</name>
    <name type="synonym">Blue-lipped sea krait</name>
    <dbReference type="NCBI Taxonomy" id="8630"/>
    <lineage>
        <taxon>Eukaryota</taxon>
        <taxon>Metazoa</taxon>
        <taxon>Chordata</taxon>
        <taxon>Craniata</taxon>
        <taxon>Vertebrata</taxon>
        <taxon>Euteleostomi</taxon>
        <taxon>Lepidosauria</taxon>
        <taxon>Squamata</taxon>
        <taxon>Bifurcata</taxon>
        <taxon>Unidentata</taxon>
        <taxon>Episquamata</taxon>
        <taxon>Toxicofera</taxon>
        <taxon>Serpentes</taxon>
        <taxon>Colubroidea</taxon>
        <taxon>Elapidae</taxon>
        <taxon>Laticaudinae</taxon>
        <taxon>Laticauda</taxon>
    </lineage>
</organism>
<protein>
    <recommendedName>
        <fullName evidence="6">Myb-binding protein 1A-like protein</fullName>
    </recommendedName>
</protein>
<reference evidence="4" key="2">
    <citation type="submission" date="2025-09" db="UniProtKB">
        <authorList>
            <consortium name="Ensembl"/>
        </authorList>
    </citation>
    <scope>IDENTIFICATION</scope>
</reference>
<feature type="compositionally biased region" description="Acidic residues" evidence="3">
    <location>
        <begin position="637"/>
        <end position="654"/>
    </location>
</feature>
<evidence type="ECO:0000313" key="4">
    <source>
        <dbReference type="Ensembl" id="ENSLLTP00000002322.1"/>
    </source>
</evidence>
<dbReference type="GO" id="GO:0003714">
    <property type="term" value="F:transcription corepressor activity"/>
    <property type="evidence" value="ECO:0007669"/>
    <property type="project" value="TreeGrafter"/>
</dbReference>
<evidence type="ECO:0000256" key="1">
    <source>
        <dbReference type="ARBA" id="ARBA00004123"/>
    </source>
</evidence>
<evidence type="ECO:0008006" key="6">
    <source>
        <dbReference type="Google" id="ProtNLM"/>
    </source>
</evidence>
<dbReference type="Pfam" id="PF04931">
    <property type="entry name" value="DNA_pol_phi"/>
    <property type="match status" value="2"/>
</dbReference>
<feature type="region of interest" description="Disordered" evidence="3">
    <location>
        <begin position="637"/>
        <end position="669"/>
    </location>
</feature>
<reference evidence="4" key="1">
    <citation type="submission" date="2025-08" db="UniProtKB">
        <authorList>
            <consortium name="Ensembl"/>
        </authorList>
    </citation>
    <scope>IDENTIFICATION</scope>
</reference>
<evidence type="ECO:0000313" key="5">
    <source>
        <dbReference type="Proteomes" id="UP000694406"/>
    </source>
</evidence>
<dbReference type="Proteomes" id="UP000694406">
    <property type="component" value="Unplaced"/>
</dbReference>
<dbReference type="Ensembl" id="ENSLLTT00000002418.1">
    <property type="protein sequence ID" value="ENSLLTP00000002322.1"/>
    <property type="gene ID" value="ENSLLTG00000001788.1"/>
</dbReference>
<accession>A0A8C5RFI2</accession>
<dbReference type="GeneTree" id="ENSGT00390000017457"/>
<keyword evidence="2" id="KW-0539">Nucleus</keyword>
<dbReference type="AlphaFoldDB" id="A0A8C5RFI2"/>
<proteinExistence type="predicted"/>
<dbReference type="GO" id="GO:0003723">
    <property type="term" value="F:RNA binding"/>
    <property type="evidence" value="ECO:0007669"/>
    <property type="project" value="TreeGrafter"/>
</dbReference>
<name>A0A8C5RFI2_LATLA</name>